<keyword evidence="2" id="KW-1185">Reference proteome</keyword>
<gene>
    <name evidence="1" type="ORF">AABB29_12920</name>
</gene>
<dbReference type="Proteomes" id="UP001440612">
    <property type="component" value="Chromosome"/>
</dbReference>
<evidence type="ECO:0000313" key="2">
    <source>
        <dbReference type="Proteomes" id="UP001440612"/>
    </source>
</evidence>
<sequence length="138" mass="16285">MPYWQIEKRFPEWRRYLGQGEEDDGEHWRALEERFLRNVWPVQKVARTPQNSARLIELTFSNEETFMAISEAILPLLSPIERDHIMLPAIRRGEGSIADKHPERVLNILYLALPENPNWWPYEIDAALERIADANPSH</sequence>
<dbReference type="RefSeq" id="WP_341365917.1">
    <property type="nucleotide sequence ID" value="NZ_CP150951.2"/>
</dbReference>
<name>A0ABZ2V174_9RHOB</name>
<proteinExistence type="predicted"/>
<reference evidence="2" key="1">
    <citation type="submission" date="2024-04" db="EMBL/GenBank/DDBJ databases">
        <title>Phylogenomic analyses of a clade within the roseobacter group suggest taxonomic reassignments of species of the genera Aestuariivita, Citreicella, Loktanella, Nautella, Pelagibaca, Ruegeria, Thalassobius, Thiobacimonas and Tropicibacter, and the proposal o.</title>
        <authorList>
            <person name="Jeon C.O."/>
        </authorList>
    </citation>
    <scope>NUCLEOTIDE SEQUENCE [LARGE SCALE GENOMIC DNA]</scope>
    <source>
        <strain evidence="2">BS5-3</strain>
    </source>
</reference>
<evidence type="ECO:0000313" key="1">
    <source>
        <dbReference type="EMBL" id="WZC47797.1"/>
    </source>
</evidence>
<accession>A0ABZ2V174</accession>
<dbReference type="EMBL" id="CP150951">
    <property type="protein sequence ID" value="WZC47797.1"/>
    <property type="molecule type" value="Genomic_DNA"/>
</dbReference>
<organism evidence="1 2">
    <name type="scientific">Yoonia phaeophyticola</name>
    <dbReference type="NCBI Taxonomy" id="3137369"/>
    <lineage>
        <taxon>Bacteria</taxon>
        <taxon>Pseudomonadati</taxon>
        <taxon>Pseudomonadota</taxon>
        <taxon>Alphaproteobacteria</taxon>
        <taxon>Rhodobacterales</taxon>
        <taxon>Paracoccaceae</taxon>
        <taxon>Yoonia</taxon>
    </lineage>
</organism>
<protein>
    <submittedName>
        <fullName evidence="1">Uncharacterized protein</fullName>
    </submittedName>
</protein>